<name>A0A919XT44_9BACL</name>
<keyword evidence="4 8" id="KW-0812">Transmembrane</keyword>
<evidence type="ECO:0000256" key="3">
    <source>
        <dbReference type="ARBA" id="ARBA00022519"/>
    </source>
</evidence>
<accession>A0A919XT44</accession>
<dbReference type="RefSeq" id="WP_212939400.1">
    <property type="nucleotide sequence ID" value="NZ_BORR01000006.1"/>
</dbReference>
<organism evidence="9 10">
    <name type="scientific">Paenibacillus antibioticophila</name>
    <dbReference type="NCBI Taxonomy" id="1274374"/>
    <lineage>
        <taxon>Bacteria</taxon>
        <taxon>Bacillati</taxon>
        <taxon>Bacillota</taxon>
        <taxon>Bacilli</taxon>
        <taxon>Bacillales</taxon>
        <taxon>Paenibacillaceae</taxon>
        <taxon>Paenibacillus</taxon>
    </lineage>
</organism>
<evidence type="ECO:0000256" key="1">
    <source>
        <dbReference type="ARBA" id="ARBA00022448"/>
    </source>
</evidence>
<keyword evidence="5" id="KW-0769">Symport</keyword>
<feature type="transmembrane region" description="Helical" evidence="8">
    <location>
        <begin position="64"/>
        <end position="87"/>
    </location>
</feature>
<evidence type="ECO:0000313" key="9">
    <source>
        <dbReference type="EMBL" id="GIO37088.1"/>
    </source>
</evidence>
<feature type="transmembrane region" description="Helical" evidence="8">
    <location>
        <begin position="175"/>
        <end position="195"/>
    </location>
</feature>
<evidence type="ECO:0000256" key="4">
    <source>
        <dbReference type="ARBA" id="ARBA00022692"/>
    </source>
</evidence>
<evidence type="ECO:0000256" key="7">
    <source>
        <dbReference type="ARBA" id="ARBA00023136"/>
    </source>
</evidence>
<evidence type="ECO:0000256" key="8">
    <source>
        <dbReference type="SAM" id="Phobius"/>
    </source>
</evidence>
<keyword evidence="2" id="KW-1003">Cell membrane</keyword>
<dbReference type="AlphaFoldDB" id="A0A919XT44"/>
<keyword evidence="6 8" id="KW-1133">Transmembrane helix</keyword>
<keyword evidence="3" id="KW-0997">Cell inner membrane</keyword>
<feature type="transmembrane region" description="Helical" evidence="8">
    <location>
        <begin position="99"/>
        <end position="118"/>
    </location>
</feature>
<dbReference type="InterPro" id="IPR004673">
    <property type="entry name" value="L-rhamnose-proton_sym_RhaT"/>
</dbReference>
<evidence type="ECO:0000256" key="2">
    <source>
        <dbReference type="ARBA" id="ARBA00022475"/>
    </source>
</evidence>
<dbReference type="GO" id="GO:0015293">
    <property type="term" value="F:symporter activity"/>
    <property type="evidence" value="ECO:0007669"/>
    <property type="project" value="UniProtKB-KW"/>
</dbReference>
<gene>
    <name evidence="9" type="ORF">J41TS12_19490</name>
</gene>
<evidence type="ECO:0000256" key="5">
    <source>
        <dbReference type="ARBA" id="ARBA00022847"/>
    </source>
</evidence>
<feature type="transmembrane region" description="Helical" evidence="8">
    <location>
        <begin position="6"/>
        <end position="22"/>
    </location>
</feature>
<comment type="caution">
    <text evidence="9">The sequence shown here is derived from an EMBL/GenBank/DDBJ whole genome shotgun (WGS) entry which is preliminary data.</text>
</comment>
<proteinExistence type="predicted"/>
<dbReference type="Proteomes" id="UP000681162">
    <property type="component" value="Unassembled WGS sequence"/>
</dbReference>
<keyword evidence="1" id="KW-0813">Transport</keyword>
<dbReference type="GO" id="GO:0016020">
    <property type="term" value="C:membrane"/>
    <property type="evidence" value="ECO:0007669"/>
    <property type="project" value="InterPro"/>
</dbReference>
<feature type="transmembrane region" description="Helical" evidence="8">
    <location>
        <begin position="124"/>
        <end position="145"/>
    </location>
</feature>
<feature type="transmembrane region" description="Helical" evidence="8">
    <location>
        <begin position="279"/>
        <end position="298"/>
    </location>
</feature>
<sequence>MLTGFMVLLLACFFQGSFGLGMKKYQPFSWEAFWVVFSVAGILIIPILWTWIEVPDFMSYIRETPARVLGLASLCGLIWGVSSVLFGKAVDTIGVSLTYGVNMGISASLGSLIPLILFGNVPPALSFSLLLGGMVIMLGGVVMITKAGLDKEKRMSQQQAAQDGQAAPAKPLSKGLMMASVAGLGSAAMNIGFAYANRTLEIAAGHGVSELSASLIPWVITLSGGFVANFAYAAYQLVKNRSYRDYVKPGTSKAYAKALITSLIWFLALGFYAKATVMLGPIGSSVGWLAFNGLALIISNAWGLKDGEWRGFPEPKRRLMLGNGILIVSWIVVGIANSFA</sequence>
<keyword evidence="7 8" id="KW-0472">Membrane</keyword>
<evidence type="ECO:0000256" key="6">
    <source>
        <dbReference type="ARBA" id="ARBA00022989"/>
    </source>
</evidence>
<keyword evidence="10" id="KW-1185">Reference proteome</keyword>
<reference evidence="9 10" key="1">
    <citation type="submission" date="2021-03" db="EMBL/GenBank/DDBJ databases">
        <title>Antimicrobial resistance genes in bacteria isolated from Japanese honey, and their potential for conferring macrolide and lincosamide resistance in the American foulbrood pathogen Paenibacillus larvae.</title>
        <authorList>
            <person name="Okamoto M."/>
            <person name="Kumagai M."/>
            <person name="Kanamori H."/>
            <person name="Takamatsu D."/>
        </authorList>
    </citation>
    <scope>NUCLEOTIDE SEQUENCE [LARGE SCALE GENOMIC DNA]</scope>
    <source>
        <strain evidence="9 10">J41TS12</strain>
    </source>
</reference>
<evidence type="ECO:0000313" key="10">
    <source>
        <dbReference type="Proteomes" id="UP000681162"/>
    </source>
</evidence>
<dbReference type="Pfam" id="PF06379">
    <property type="entry name" value="RhaT"/>
    <property type="match status" value="1"/>
</dbReference>
<feature type="transmembrane region" description="Helical" evidence="8">
    <location>
        <begin position="34"/>
        <end position="52"/>
    </location>
</feature>
<dbReference type="GO" id="GO:0015153">
    <property type="term" value="F:rhamnose transmembrane transporter activity"/>
    <property type="evidence" value="ECO:0007669"/>
    <property type="project" value="InterPro"/>
</dbReference>
<feature type="transmembrane region" description="Helical" evidence="8">
    <location>
        <begin position="255"/>
        <end position="273"/>
    </location>
</feature>
<dbReference type="EMBL" id="BORR01000006">
    <property type="protein sequence ID" value="GIO37088.1"/>
    <property type="molecule type" value="Genomic_DNA"/>
</dbReference>
<protein>
    <submittedName>
        <fullName evidence="9">Sugar:proton symporter</fullName>
    </submittedName>
</protein>
<feature type="transmembrane region" description="Helical" evidence="8">
    <location>
        <begin position="319"/>
        <end position="339"/>
    </location>
</feature>
<feature type="transmembrane region" description="Helical" evidence="8">
    <location>
        <begin position="215"/>
        <end position="235"/>
    </location>
</feature>